<accession>A0ABN2MMM3</accession>
<sequence>MPVARTHAVALLGLTGSIVEVEADLSAQLPGFSIIGLPDAALAEARERVRAAAVNAGCPLPQRKLTVNLSPAALPKHGSGFDLAVAMACLAAAGEVSVASVASVVHLGELGLDGRLRPIDGILPSVLAASRAGFETVMVPHANAGEASLVPGIEVIGVVSLLEAAIRHGGRFEPREVEPVPFVAGDVVGADAASGDLAEVAGNEDAVEALLVAASGGHHLSMIGPPGAGKTMLASRLPGILPDLDADAALEVSCLRSLAGRAVTSALSFRPPFEAPHHTATAAAMIGGGSRLIRPGAAARASHGVLFLDEAPEFPAAVLDVLRQPLESGTINIHRANAVASFPARFQLVIAANPCPCGREGTSECTCPPAARRRYMARISGPLLDRIDLQLRVPRLTAAGLRLARERPGMSSAEARRRVVAARAAASERLKGTPWRTNAEVPGPWLRGTGGLHPGGRITAALDRSLERGGITMRGYDRVLKVAWTLADLAGCDSPTIAHVGRALYFRQGFER</sequence>
<protein>
    <submittedName>
        <fullName evidence="3">YifB family Mg chelatase-like AAA ATPase</fullName>
    </submittedName>
</protein>
<dbReference type="InterPro" id="IPR025158">
    <property type="entry name" value="Mg_chelat-rel_C"/>
</dbReference>
<dbReference type="EMBL" id="BAAANK010000004">
    <property type="protein sequence ID" value="GAA1832534.1"/>
    <property type="molecule type" value="Genomic_DNA"/>
</dbReference>
<dbReference type="PANTHER" id="PTHR32039:SF7">
    <property type="entry name" value="COMPETENCE PROTEIN COMM"/>
    <property type="match status" value="1"/>
</dbReference>
<dbReference type="NCBIfam" id="TIGR00368">
    <property type="entry name" value="YifB family Mg chelatase-like AAA ATPase"/>
    <property type="match status" value="1"/>
</dbReference>
<dbReference type="Pfam" id="PF01078">
    <property type="entry name" value="Mg_chelatase"/>
    <property type="match status" value="1"/>
</dbReference>
<gene>
    <name evidence="3" type="ORF">GCM10009750_15800</name>
</gene>
<dbReference type="InterPro" id="IPR003593">
    <property type="entry name" value="AAA+_ATPase"/>
</dbReference>
<dbReference type="InterPro" id="IPR014721">
    <property type="entry name" value="Ribsml_uS5_D2-typ_fold_subgr"/>
</dbReference>
<comment type="caution">
    <text evidence="3">The sequence shown here is derived from an EMBL/GenBank/DDBJ whole genome shotgun (WGS) entry which is preliminary data.</text>
</comment>
<dbReference type="CDD" id="cd00009">
    <property type="entry name" value="AAA"/>
    <property type="match status" value="1"/>
</dbReference>
<dbReference type="InterPro" id="IPR020568">
    <property type="entry name" value="Ribosomal_Su5_D2-typ_SF"/>
</dbReference>
<dbReference type="Proteomes" id="UP001501746">
    <property type="component" value="Unassembled WGS sequence"/>
</dbReference>
<dbReference type="InterPro" id="IPR004482">
    <property type="entry name" value="Mg_chelat-rel"/>
</dbReference>
<comment type="similarity">
    <text evidence="1">Belongs to the Mg-chelatase subunits D/I family. ComM subfamily.</text>
</comment>
<dbReference type="Pfam" id="PF13335">
    <property type="entry name" value="Mg_chelatase_C"/>
    <property type="match status" value="1"/>
</dbReference>
<dbReference type="SUPFAM" id="SSF52540">
    <property type="entry name" value="P-loop containing nucleoside triphosphate hydrolases"/>
    <property type="match status" value="1"/>
</dbReference>
<dbReference type="SUPFAM" id="SSF54211">
    <property type="entry name" value="Ribosomal protein S5 domain 2-like"/>
    <property type="match status" value="1"/>
</dbReference>
<dbReference type="SMART" id="SM00382">
    <property type="entry name" value="AAA"/>
    <property type="match status" value="1"/>
</dbReference>
<evidence type="ECO:0000256" key="1">
    <source>
        <dbReference type="ARBA" id="ARBA00006354"/>
    </source>
</evidence>
<evidence type="ECO:0000313" key="3">
    <source>
        <dbReference type="EMBL" id="GAA1832534.1"/>
    </source>
</evidence>
<evidence type="ECO:0000313" key="4">
    <source>
        <dbReference type="Proteomes" id="UP001501746"/>
    </source>
</evidence>
<evidence type="ECO:0000259" key="2">
    <source>
        <dbReference type="SMART" id="SM00382"/>
    </source>
</evidence>
<dbReference type="RefSeq" id="WP_157427805.1">
    <property type="nucleotide sequence ID" value="NZ_BAAANK010000004.1"/>
</dbReference>
<dbReference type="Pfam" id="PF13541">
    <property type="entry name" value="ChlI"/>
    <property type="match status" value="1"/>
</dbReference>
<name>A0ABN2MMM3_9MICO</name>
<feature type="domain" description="AAA+ ATPase" evidence="2">
    <location>
        <begin position="216"/>
        <end position="397"/>
    </location>
</feature>
<dbReference type="PANTHER" id="PTHR32039">
    <property type="entry name" value="MAGNESIUM-CHELATASE SUBUNIT CHLI"/>
    <property type="match status" value="1"/>
</dbReference>
<dbReference type="InterPro" id="IPR045006">
    <property type="entry name" value="CHLI-like"/>
</dbReference>
<dbReference type="InterPro" id="IPR027417">
    <property type="entry name" value="P-loop_NTPase"/>
</dbReference>
<keyword evidence="4" id="KW-1185">Reference proteome</keyword>
<dbReference type="InterPro" id="IPR000523">
    <property type="entry name" value="Mg_chelatse_chII-like_cat_dom"/>
</dbReference>
<reference evidence="3 4" key="1">
    <citation type="journal article" date="2019" name="Int. J. Syst. Evol. Microbiol.">
        <title>The Global Catalogue of Microorganisms (GCM) 10K type strain sequencing project: providing services to taxonomists for standard genome sequencing and annotation.</title>
        <authorList>
            <consortium name="The Broad Institute Genomics Platform"/>
            <consortium name="The Broad Institute Genome Sequencing Center for Infectious Disease"/>
            <person name="Wu L."/>
            <person name="Ma J."/>
        </authorList>
    </citation>
    <scope>NUCLEOTIDE SEQUENCE [LARGE SCALE GENOMIC DNA]</scope>
    <source>
        <strain evidence="3 4">JCM 14323</strain>
    </source>
</reference>
<organism evidence="3 4">
    <name type="scientific">Agromyces salentinus</name>
    <dbReference type="NCBI Taxonomy" id="269421"/>
    <lineage>
        <taxon>Bacteria</taxon>
        <taxon>Bacillati</taxon>
        <taxon>Actinomycetota</taxon>
        <taxon>Actinomycetes</taxon>
        <taxon>Micrococcales</taxon>
        <taxon>Microbacteriaceae</taxon>
        <taxon>Agromyces</taxon>
    </lineage>
</organism>
<dbReference type="Gene3D" id="3.30.230.10">
    <property type="match status" value="1"/>
</dbReference>
<proteinExistence type="inferred from homology"/>
<dbReference type="Gene3D" id="3.40.50.300">
    <property type="entry name" value="P-loop containing nucleotide triphosphate hydrolases"/>
    <property type="match status" value="1"/>
</dbReference>